<dbReference type="InterPro" id="IPR045155">
    <property type="entry name" value="Beta-lactam_cat"/>
</dbReference>
<dbReference type="Pfam" id="PF13354">
    <property type="entry name" value="Beta-lactamase2"/>
    <property type="match status" value="1"/>
</dbReference>
<dbReference type="RefSeq" id="WP_260192056.1">
    <property type="nucleotide sequence ID" value="NZ_JAFFZE010000012.1"/>
</dbReference>
<comment type="caution">
    <text evidence="4">The sequence shown here is derived from an EMBL/GenBank/DDBJ whole genome shotgun (WGS) entry which is preliminary data.</text>
</comment>
<reference evidence="4 5" key="1">
    <citation type="submission" date="2021-02" db="EMBL/GenBank/DDBJ databases">
        <title>Actinophytocola xerophila sp. nov., isolated from soil of cotton cropping field.</title>
        <authorList>
            <person name="Huang R."/>
            <person name="Chen X."/>
            <person name="Ge X."/>
            <person name="Liu W."/>
        </authorList>
    </citation>
    <scope>NUCLEOTIDE SEQUENCE [LARGE SCALE GENOMIC DNA]</scope>
    <source>
        <strain evidence="4 5">S1-96</strain>
    </source>
</reference>
<evidence type="ECO:0000256" key="1">
    <source>
        <dbReference type="SAM" id="MobiDB-lite"/>
    </source>
</evidence>
<dbReference type="InterPro" id="IPR000871">
    <property type="entry name" value="Beta-lactam_class-A"/>
</dbReference>
<dbReference type="EMBL" id="JAFFZE010000012">
    <property type="protein sequence ID" value="MCT2584543.1"/>
    <property type="molecule type" value="Genomic_DNA"/>
</dbReference>
<dbReference type="SUPFAM" id="SSF56601">
    <property type="entry name" value="beta-lactamase/transpeptidase-like"/>
    <property type="match status" value="1"/>
</dbReference>
<evidence type="ECO:0000256" key="2">
    <source>
        <dbReference type="SAM" id="SignalP"/>
    </source>
</evidence>
<dbReference type="Proteomes" id="UP001156441">
    <property type="component" value="Unassembled WGS sequence"/>
</dbReference>
<dbReference type="NCBIfam" id="NF033103">
    <property type="entry name" value="bla_class_A"/>
    <property type="match status" value="1"/>
</dbReference>
<feature type="region of interest" description="Disordered" evidence="1">
    <location>
        <begin position="174"/>
        <end position="203"/>
    </location>
</feature>
<keyword evidence="5" id="KW-1185">Reference proteome</keyword>
<dbReference type="PANTHER" id="PTHR35333">
    <property type="entry name" value="BETA-LACTAMASE"/>
    <property type="match status" value="1"/>
</dbReference>
<keyword evidence="2" id="KW-0732">Signal</keyword>
<feature type="signal peptide" evidence="2">
    <location>
        <begin position="1"/>
        <end position="27"/>
    </location>
</feature>
<dbReference type="PANTHER" id="PTHR35333:SF3">
    <property type="entry name" value="BETA-LACTAMASE-TYPE TRANSPEPTIDASE FOLD CONTAINING PROTEIN"/>
    <property type="match status" value="1"/>
</dbReference>
<feature type="chain" id="PRO_5045092100" evidence="2">
    <location>
        <begin position="28"/>
        <end position="308"/>
    </location>
</feature>
<dbReference type="PRINTS" id="PR00118">
    <property type="entry name" value="BLACTAMASEA"/>
</dbReference>
<evidence type="ECO:0000313" key="5">
    <source>
        <dbReference type="Proteomes" id="UP001156441"/>
    </source>
</evidence>
<feature type="region of interest" description="Disordered" evidence="1">
    <location>
        <begin position="28"/>
        <end position="49"/>
    </location>
</feature>
<feature type="domain" description="Beta-lactamase class A catalytic" evidence="3">
    <location>
        <begin position="64"/>
        <end position="278"/>
    </location>
</feature>
<proteinExistence type="predicted"/>
<organism evidence="4 5">
    <name type="scientific">Actinophytocola gossypii</name>
    <dbReference type="NCBI Taxonomy" id="2812003"/>
    <lineage>
        <taxon>Bacteria</taxon>
        <taxon>Bacillati</taxon>
        <taxon>Actinomycetota</taxon>
        <taxon>Actinomycetes</taxon>
        <taxon>Pseudonocardiales</taxon>
        <taxon>Pseudonocardiaceae</taxon>
    </lineage>
</organism>
<sequence length="308" mass="32764">MLSPTLSATRRAALAVATVLALVSCQATETPTRTTTSSPSPTRTAPAATGEFDRLETRFDARLGVYALDTGSGRTVEYRADERFAHASTIKALAAGALLARTAPADLDRTVTYTAADLVAHSPVAEQHLDQGMTLRQAIDAAVRYSDNTAANLIIAELGGPAGLERDLRRLGDRVTRTDRDEPELNDTAPGDPRDTSTPRALGTDLREYVLGTALPTADRNLLTDLLRGNTTGDDLIRAAVPAGWVVGDRTGTASHGTRNDIAVLWPPDRDPVVLAILSDRHEQDADHDDALIARAAKAAIAVLHTPR</sequence>
<dbReference type="Gene3D" id="3.40.710.10">
    <property type="entry name" value="DD-peptidase/beta-lactamase superfamily"/>
    <property type="match status" value="1"/>
</dbReference>
<name>A0ABT2J9J6_9PSEU</name>
<gene>
    <name evidence="4" type="primary">bla</name>
    <name evidence="4" type="ORF">JT362_15570</name>
</gene>
<dbReference type="InterPro" id="IPR012338">
    <property type="entry name" value="Beta-lactam/transpept-like"/>
</dbReference>
<evidence type="ECO:0000313" key="4">
    <source>
        <dbReference type="EMBL" id="MCT2584543.1"/>
    </source>
</evidence>
<evidence type="ECO:0000259" key="3">
    <source>
        <dbReference type="Pfam" id="PF13354"/>
    </source>
</evidence>
<accession>A0ABT2J9J6</accession>
<protein>
    <submittedName>
        <fullName evidence="4">Class A beta-lactamase</fullName>
    </submittedName>
</protein>